<keyword evidence="1" id="KW-0472">Membrane</keyword>
<evidence type="ECO:0000256" key="1">
    <source>
        <dbReference type="SAM" id="Phobius"/>
    </source>
</evidence>
<evidence type="ECO:0000313" key="2">
    <source>
        <dbReference type="EMBL" id="KAK6120464.1"/>
    </source>
</evidence>
<proteinExistence type="predicted"/>
<dbReference type="PANTHER" id="PTHR33116">
    <property type="entry name" value="REVERSE TRANSCRIPTASE ZINC-BINDING DOMAIN-CONTAINING PROTEIN-RELATED-RELATED"/>
    <property type="match status" value="1"/>
</dbReference>
<comment type="caution">
    <text evidence="2">The sequence shown here is derived from an EMBL/GenBank/DDBJ whole genome shotgun (WGS) entry which is preliminary data.</text>
</comment>
<sequence length="611" mass="69356">MPLDAQADWLCYGARICKCLFVSSLLVSLILISTLATSLLESQAYMGNRMSLSVVLFGNYLKAFALPQTPPGFVSVTLTKSFHNQNSRDEVSEQNGKSNIFGRRWPSVTSQTWASRARNIPGIASWFIHSPREPAYIALNIGDIPKKLAEVRKLIDSLQRGCITEATKIRLQELHSYYDLLLDQNNTRWKQRAKQHWYREGDRNTNFFHNFSSKRREVNHIASLKNHHGNLHTDDPTIENIISTHFQDLFSSSQPNHLAIQDVLRRVRPRVTASMNNHFDQPFSEARFLCNVVYKLASKCIANRIRLFLPRSFRISIGIHPGRLITDNILVASETHHFMKKKTSGQLGLMSIKLDMSKAFDRVEWNFLIVDLQLGGKIHGVSVCKGGPRLSHLFFADDTLLFGHATVDEASNLKFAINLYEKISGQRINLEKSRVYFSPNTNANLISQILQRLGIPQVSSHGKYLGLPSVVGKSKREVFAAIKDKIWCKLQGWKERQLSQAGKEILIKSVIQAMPTFAMSCFKLPDFVLEDIQKLAAAYWWATPEKKKMHWNSELVGLDFPRQIWSFGGDSTSIGDGLIRSGHDTKIWMILGSLAHLVFSPSPIESANRRR</sequence>
<name>A0ABR0UDQ0_REHGL</name>
<keyword evidence="1" id="KW-1133">Transmembrane helix</keyword>
<dbReference type="EMBL" id="JABTTQ020003073">
    <property type="protein sequence ID" value="KAK6120464.1"/>
    <property type="molecule type" value="Genomic_DNA"/>
</dbReference>
<reference evidence="2 3" key="1">
    <citation type="journal article" date="2021" name="Comput. Struct. Biotechnol. J.">
        <title>De novo genome assembly of the potent medicinal plant Rehmannia glutinosa using nanopore technology.</title>
        <authorList>
            <person name="Ma L."/>
            <person name="Dong C."/>
            <person name="Song C."/>
            <person name="Wang X."/>
            <person name="Zheng X."/>
            <person name="Niu Y."/>
            <person name="Chen S."/>
            <person name="Feng W."/>
        </authorList>
    </citation>
    <scope>NUCLEOTIDE SEQUENCE [LARGE SCALE GENOMIC DNA]</scope>
    <source>
        <strain evidence="2">DH-2019</strain>
    </source>
</reference>
<dbReference type="CDD" id="cd01650">
    <property type="entry name" value="RT_nLTR_like"/>
    <property type="match status" value="1"/>
</dbReference>
<dbReference type="Proteomes" id="UP001318860">
    <property type="component" value="Unassembled WGS sequence"/>
</dbReference>
<evidence type="ECO:0000313" key="3">
    <source>
        <dbReference type="Proteomes" id="UP001318860"/>
    </source>
</evidence>
<gene>
    <name evidence="2" type="ORF">DH2020_045801</name>
</gene>
<accession>A0ABR0UDQ0</accession>
<dbReference type="PANTHER" id="PTHR33116:SF86">
    <property type="entry name" value="REVERSE TRANSCRIPTASE DOMAIN-CONTAINING PROTEIN"/>
    <property type="match status" value="1"/>
</dbReference>
<protein>
    <submittedName>
        <fullName evidence="2">Uncharacterized protein</fullName>
    </submittedName>
</protein>
<keyword evidence="3" id="KW-1185">Reference proteome</keyword>
<keyword evidence="1" id="KW-0812">Transmembrane</keyword>
<organism evidence="2 3">
    <name type="scientific">Rehmannia glutinosa</name>
    <name type="common">Chinese foxglove</name>
    <dbReference type="NCBI Taxonomy" id="99300"/>
    <lineage>
        <taxon>Eukaryota</taxon>
        <taxon>Viridiplantae</taxon>
        <taxon>Streptophyta</taxon>
        <taxon>Embryophyta</taxon>
        <taxon>Tracheophyta</taxon>
        <taxon>Spermatophyta</taxon>
        <taxon>Magnoliopsida</taxon>
        <taxon>eudicotyledons</taxon>
        <taxon>Gunneridae</taxon>
        <taxon>Pentapetalae</taxon>
        <taxon>asterids</taxon>
        <taxon>lamiids</taxon>
        <taxon>Lamiales</taxon>
        <taxon>Orobanchaceae</taxon>
        <taxon>Rehmannieae</taxon>
        <taxon>Rehmannia</taxon>
    </lineage>
</organism>
<feature type="transmembrane region" description="Helical" evidence="1">
    <location>
        <begin position="20"/>
        <end position="40"/>
    </location>
</feature>